<evidence type="ECO:0000313" key="3">
    <source>
        <dbReference type="Proteomes" id="UP000324832"/>
    </source>
</evidence>
<evidence type="ECO:0000256" key="1">
    <source>
        <dbReference type="SAM" id="Phobius"/>
    </source>
</evidence>
<feature type="non-terminal residue" evidence="2">
    <location>
        <position position="1"/>
    </location>
</feature>
<name>A0A5E4QUM4_9NEOP</name>
<gene>
    <name evidence="2" type="ORF">LSINAPIS_LOCUS11226</name>
</gene>
<dbReference type="Pfam" id="PF00106">
    <property type="entry name" value="adh_short"/>
    <property type="match status" value="1"/>
</dbReference>
<dbReference type="SUPFAM" id="SSF51735">
    <property type="entry name" value="NAD(P)-binding Rossmann-fold domains"/>
    <property type="match status" value="1"/>
</dbReference>
<proteinExistence type="predicted"/>
<keyword evidence="1" id="KW-0472">Membrane</keyword>
<dbReference type="InterPro" id="IPR002347">
    <property type="entry name" value="SDR_fam"/>
</dbReference>
<accession>A0A5E4QUM4</accession>
<keyword evidence="1" id="KW-1133">Transmembrane helix</keyword>
<dbReference type="InterPro" id="IPR036291">
    <property type="entry name" value="NAD(P)-bd_dom_sf"/>
</dbReference>
<dbReference type="PANTHER" id="PTHR43975">
    <property type="entry name" value="ZGC:101858"/>
    <property type="match status" value="1"/>
</dbReference>
<sequence length="263" mass="29056">SPQRFKRVFIPISSNDTVDPARAKISVFTGPGLTSSIGAAISIAFAKECANLVIVGRNQKNLQKVARQCEINNRIPYVINADVTNEKDTKKIIDDTIKKLNKLDILGNNAGILRTVNLSKDYNIMEMYDELMKTNIRAVVDLIRLATPFLIQSKGNIVNISSAAGRRVFRVSSMILFVSFSLVTSALITYGIRLLVSHCFATFRKFSSFLPTITTLAHSLANAIAIAAPMPELAPVTITTFESNDISAAAACIYYYYVNQYRF</sequence>
<reference evidence="2 3" key="1">
    <citation type="submission" date="2017-07" db="EMBL/GenBank/DDBJ databases">
        <authorList>
            <person name="Talla V."/>
            <person name="Backstrom N."/>
        </authorList>
    </citation>
    <scope>NUCLEOTIDE SEQUENCE [LARGE SCALE GENOMIC DNA]</scope>
</reference>
<evidence type="ECO:0008006" key="4">
    <source>
        <dbReference type="Google" id="ProtNLM"/>
    </source>
</evidence>
<protein>
    <recommendedName>
        <fullName evidence="4">Ketoreductase (KR) domain-containing protein</fullName>
    </recommendedName>
</protein>
<dbReference type="Proteomes" id="UP000324832">
    <property type="component" value="Unassembled WGS sequence"/>
</dbReference>
<keyword evidence="3" id="KW-1185">Reference proteome</keyword>
<evidence type="ECO:0000313" key="2">
    <source>
        <dbReference type="EMBL" id="VVD00630.1"/>
    </source>
</evidence>
<dbReference type="PANTHER" id="PTHR43975:SF2">
    <property type="entry name" value="EG:BACR7A4.14 PROTEIN-RELATED"/>
    <property type="match status" value="1"/>
</dbReference>
<organism evidence="2 3">
    <name type="scientific">Leptidea sinapis</name>
    <dbReference type="NCBI Taxonomy" id="189913"/>
    <lineage>
        <taxon>Eukaryota</taxon>
        <taxon>Metazoa</taxon>
        <taxon>Ecdysozoa</taxon>
        <taxon>Arthropoda</taxon>
        <taxon>Hexapoda</taxon>
        <taxon>Insecta</taxon>
        <taxon>Pterygota</taxon>
        <taxon>Neoptera</taxon>
        <taxon>Endopterygota</taxon>
        <taxon>Lepidoptera</taxon>
        <taxon>Glossata</taxon>
        <taxon>Ditrysia</taxon>
        <taxon>Papilionoidea</taxon>
        <taxon>Pieridae</taxon>
        <taxon>Dismorphiinae</taxon>
        <taxon>Leptidea</taxon>
    </lineage>
</organism>
<feature type="transmembrane region" description="Helical" evidence="1">
    <location>
        <begin position="175"/>
        <end position="196"/>
    </location>
</feature>
<feature type="non-terminal residue" evidence="2">
    <location>
        <position position="263"/>
    </location>
</feature>
<dbReference type="EMBL" id="FZQP02004878">
    <property type="protein sequence ID" value="VVD00630.1"/>
    <property type="molecule type" value="Genomic_DNA"/>
</dbReference>
<keyword evidence="1" id="KW-0812">Transmembrane</keyword>
<dbReference type="AlphaFoldDB" id="A0A5E4QUM4"/>
<dbReference type="PRINTS" id="PR00081">
    <property type="entry name" value="GDHRDH"/>
</dbReference>
<dbReference type="Gene3D" id="3.40.50.720">
    <property type="entry name" value="NAD(P)-binding Rossmann-like Domain"/>
    <property type="match status" value="1"/>
</dbReference>